<accession>A0A9P6JMM9</accession>
<dbReference type="EMBL" id="MU157878">
    <property type="protein sequence ID" value="KAF9525860.1"/>
    <property type="molecule type" value="Genomic_DNA"/>
</dbReference>
<reference evidence="2" key="1">
    <citation type="submission" date="2020-11" db="EMBL/GenBank/DDBJ databases">
        <authorList>
            <consortium name="DOE Joint Genome Institute"/>
            <person name="Ahrendt S."/>
            <person name="Riley R."/>
            <person name="Andreopoulos W."/>
            <person name="Labutti K."/>
            <person name="Pangilinan J."/>
            <person name="Ruiz-Duenas F.J."/>
            <person name="Barrasa J.M."/>
            <person name="Sanchez-Garcia M."/>
            <person name="Camarero S."/>
            <person name="Miyauchi S."/>
            <person name="Serrano A."/>
            <person name="Linde D."/>
            <person name="Babiker R."/>
            <person name="Drula E."/>
            <person name="Ayuso-Fernandez I."/>
            <person name="Pacheco R."/>
            <person name="Padilla G."/>
            <person name="Ferreira P."/>
            <person name="Barriuso J."/>
            <person name="Kellner H."/>
            <person name="Castanera R."/>
            <person name="Alfaro M."/>
            <person name="Ramirez L."/>
            <person name="Pisabarro A.G."/>
            <person name="Kuo A."/>
            <person name="Tritt A."/>
            <person name="Lipzen A."/>
            <person name="He G."/>
            <person name="Yan M."/>
            <person name="Ng V."/>
            <person name="Cullen D."/>
            <person name="Martin F."/>
            <person name="Rosso M.-N."/>
            <person name="Henrissat B."/>
            <person name="Hibbett D."/>
            <person name="Martinez A.T."/>
            <person name="Grigoriev I.V."/>
        </authorList>
    </citation>
    <scope>NUCLEOTIDE SEQUENCE</scope>
    <source>
        <strain evidence="2">CBS 506.95</strain>
    </source>
</reference>
<name>A0A9P6JMM9_9AGAR</name>
<feature type="region of interest" description="Disordered" evidence="1">
    <location>
        <begin position="293"/>
        <end position="321"/>
    </location>
</feature>
<feature type="compositionally biased region" description="Basic and acidic residues" evidence="1">
    <location>
        <begin position="293"/>
        <end position="308"/>
    </location>
</feature>
<sequence>MSDARRCIHGLKERWRCWSAILAACAVAMSGVAHVSEDVSVTLTRIQKRSEVVELENLERTASSMLSCWIPRTYRSAKEEILHESNATTSGYAPSSTESTSDASSESFVTLDYPLDAYITPGTGKRVDCKFPVVCAGDEDDIQDLVTSIVCQRHVWGLPTTVVGISLPKKGTHASLLIGWLELKDFDSDASPIVHVAIPLQPTSADLPLGVFDASDAASALHFAQFILDLQPLFSTVKSGLHTPNLKDFCWQAEHIHFHDQISKPEPSFSAHLRVAAWLKTLPYMETADTGSFDKDSLPAMSERRTPKDSQASGSRLSVPKAQTRYSCSTCGRKGENDVEGIRTYLADRRTIPLILVKRPNILLTIEGQLNEFHDVYEEHTSFIWPTEWDKLASLPPCDKALERFRVDLFSNFQRYKEKQLPIIYVKAKDSAIAVIVYKMSTCMNIVAQAELTKFNTLDGIIIESGTRAAWDQGMKAGCCVDPNTPLSRAFYVERLIRLAVNQAAIQGAKFNTSEHAQLAVQLANGQLQAAYAADVSALIQLAQGEVELTLKHAKERTKPITLADRAYEPYQAIVDGAYCLHYYPESKGTNQSSGKRGTEVSSPATWFTVFRTFFTLGESTSDDNCKRHAGTSETQATQKSPAKEEDKTSPCLCSEATRPLYDIPSSPLTVEEKQQLLIPFILNEYKRNSDAIHQAFNQVRMYCVSALEFLASIGITDHPVWGVVAAGNEGAIVMAWKSTISWTEKARLSQVKTRGQAAGPHTNFIFDRNVKRFDLSDPLQAYHFLTCIHRIHRLEDQLRGKLDNLDVRQKLEAKNYENWMSAIPPKEDKADPKKK</sequence>
<comment type="caution">
    <text evidence="2">The sequence shown here is derived from an EMBL/GenBank/DDBJ whole genome shotgun (WGS) entry which is preliminary data.</text>
</comment>
<dbReference type="OrthoDB" id="2919059at2759"/>
<keyword evidence="3" id="KW-1185">Reference proteome</keyword>
<dbReference type="AlphaFoldDB" id="A0A9P6JMM9"/>
<gene>
    <name evidence="2" type="ORF">CPB83DRAFT_858755</name>
</gene>
<evidence type="ECO:0000256" key="1">
    <source>
        <dbReference type="SAM" id="MobiDB-lite"/>
    </source>
</evidence>
<feature type="compositionally biased region" description="Polar residues" evidence="1">
    <location>
        <begin position="632"/>
        <end position="641"/>
    </location>
</feature>
<proteinExistence type="predicted"/>
<dbReference type="Proteomes" id="UP000807306">
    <property type="component" value="Unassembled WGS sequence"/>
</dbReference>
<evidence type="ECO:0000313" key="2">
    <source>
        <dbReference type="EMBL" id="KAF9525860.1"/>
    </source>
</evidence>
<feature type="region of interest" description="Disordered" evidence="1">
    <location>
        <begin position="622"/>
        <end position="651"/>
    </location>
</feature>
<organism evidence="2 3">
    <name type="scientific">Crepidotus variabilis</name>
    <dbReference type="NCBI Taxonomy" id="179855"/>
    <lineage>
        <taxon>Eukaryota</taxon>
        <taxon>Fungi</taxon>
        <taxon>Dikarya</taxon>
        <taxon>Basidiomycota</taxon>
        <taxon>Agaricomycotina</taxon>
        <taxon>Agaricomycetes</taxon>
        <taxon>Agaricomycetidae</taxon>
        <taxon>Agaricales</taxon>
        <taxon>Agaricineae</taxon>
        <taxon>Crepidotaceae</taxon>
        <taxon>Crepidotus</taxon>
    </lineage>
</organism>
<protein>
    <submittedName>
        <fullName evidence="2">Uncharacterized protein</fullName>
    </submittedName>
</protein>
<evidence type="ECO:0000313" key="3">
    <source>
        <dbReference type="Proteomes" id="UP000807306"/>
    </source>
</evidence>